<gene>
    <name evidence="6" type="ORF">AR543_06000</name>
</gene>
<dbReference type="CDD" id="cd19977">
    <property type="entry name" value="PBP1_EndR-like"/>
    <property type="match status" value="1"/>
</dbReference>
<dbReference type="GO" id="GO:0000976">
    <property type="term" value="F:transcription cis-regulatory region binding"/>
    <property type="evidence" value="ECO:0007669"/>
    <property type="project" value="TreeGrafter"/>
</dbReference>
<keyword evidence="3" id="KW-0804">Transcription</keyword>
<evidence type="ECO:0000256" key="1">
    <source>
        <dbReference type="ARBA" id="ARBA00023015"/>
    </source>
</evidence>
<dbReference type="Gene3D" id="1.10.260.40">
    <property type="entry name" value="lambda repressor-like DNA-binding domains"/>
    <property type="match status" value="1"/>
</dbReference>
<dbReference type="CDD" id="cd01392">
    <property type="entry name" value="HTH_LacI"/>
    <property type="match status" value="1"/>
</dbReference>
<dbReference type="InterPro" id="IPR000843">
    <property type="entry name" value="HTH_LacI"/>
</dbReference>
<accession>A0A172ZDJ9</accession>
<dbReference type="OrthoDB" id="1639518at2"/>
<reference evidence="6 7" key="2">
    <citation type="journal article" date="2016" name="Int. J. Syst. Evol. Microbiol.">
        <title>Paenibacillus bovis sp. nov., isolated from raw yak (Bos grunniens) milk.</title>
        <authorList>
            <person name="Gao C."/>
            <person name="Han J."/>
            <person name="Liu Z."/>
            <person name="Xu X."/>
            <person name="Hang F."/>
            <person name="Wu Z."/>
        </authorList>
    </citation>
    <scope>NUCLEOTIDE SEQUENCE [LARGE SCALE GENOMIC DNA]</scope>
    <source>
        <strain evidence="6 7">BD3526</strain>
    </source>
</reference>
<organism evidence="6 7">
    <name type="scientific">Paenibacillus bovis</name>
    <dbReference type="NCBI Taxonomy" id="1616788"/>
    <lineage>
        <taxon>Bacteria</taxon>
        <taxon>Bacillati</taxon>
        <taxon>Bacillota</taxon>
        <taxon>Bacilli</taxon>
        <taxon>Bacillales</taxon>
        <taxon>Paenibacillaceae</taxon>
        <taxon>Paenibacillus</taxon>
    </lineage>
</organism>
<evidence type="ECO:0000259" key="4">
    <source>
        <dbReference type="PROSITE" id="PS50932"/>
    </source>
</evidence>
<keyword evidence="1" id="KW-0805">Transcription regulation</keyword>
<dbReference type="InterPro" id="IPR001761">
    <property type="entry name" value="Peripla_BP/Lac1_sug-bd_dom"/>
</dbReference>
<dbReference type="Proteomes" id="UP000078148">
    <property type="component" value="Chromosome"/>
</dbReference>
<dbReference type="Pfam" id="PF00532">
    <property type="entry name" value="Peripla_BP_1"/>
    <property type="match status" value="1"/>
</dbReference>
<name>A0A172ZDJ9_9BACL</name>
<dbReference type="GO" id="GO:0003700">
    <property type="term" value="F:DNA-binding transcription factor activity"/>
    <property type="evidence" value="ECO:0007669"/>
    <property type="project" value="TreeGrafter"/>
</dbReference>
<evidence type="ECO:0000256" key="3">
    <source>
        <dbReference type="ARBA" id="ARBA00023163"/>
    </source>
</evidence>
<dbReference type="KEGG" id="pbv:AR543_06000"/>
<dbReference type="RefSeq" id="WP_060532676.1">
    <property type="nucleotide sequence ID" value="NZ_CP013023.1"/>
</dbReference>
<dbReference type="SUPFAM" id="SSF47413">
    <property type="entry name" value="lambda repressor-like DNA-binding domains"/>
    <property type="match status" value="1"/>
</dbReference>
<keyword evidence="2" id="KW-0238">DNA-binding</keyword>
<proteinExistence type="predicted"/>
<dbReference type="PANTHER" id="PTHR30146:SF109">
    <property type="entry name" value="HTH-TYPE TRANSCRIPTIONAL REGULATOR GALS"/>
    <property type="match status" value="1"/>
</dbReference>
<keyword evidence="7" id="KW-1185">Reference proteome</keyword>
<feature type="domain" description="HTH cro/C1-type" evidence="5">
    <location>
        <begin position="2"/>
        <end position="49"/>
    </location>
</feature>
<dbReference type="PANTHER" id="PTHR30146">
    <property type="entry name" value="LACI-RELATED TRANSCRIPTIONAL REPRESSOR"/>
    <property type="match status" value="1"/>
</dbReference>
<dbReference type="SMART" id="SM00354">
    <property type="entry name" value="HTH_LACI"/>
    <property type="match status" value="1"/>
</dbReference>
<evidence type="ECO:0000256" key="2">
    <source>
        <dbReference type="ARBA" id="ARBA00023125"/>
    </source>
</evidence>
<evidence type="ECO:0000313" key="6">
    <source>
        <dbReference type="EMBL" id="ANF95599.1"/>
    </source>
</evidence>
<dbReference type="EMBL" id="CP013023">
    <property type="protein sequence ID" value="ANF95599.1"/>
    <property type="molecule type" value="Genomic_DNA"/>
</dbReference>
<evidence type="ECO:0000259" key="5">
    <source>
        <dbReference type="PROSITE" id="PS50943"/>
    </source>
</evidence>
<reference evidence="7" key="1">
    <citation type="submission" date="2015-10" db="EMBL/GenBank/DDBJ databases">
        <title>Genome of Paenibacillus bovis sp. nov.</title>
        <authorList>
            <person name="Wu Z."/>
            <person name="Gao C."/>
            <person name="Liu Z."/>
            <person name="Zheng H."/>
        </authorList>
    </citation>
    <scope>NUCLEOTIDE SEQUENCE [LARGE SCALE GENOMIC DNA]</scope>
    <source>
        <strain evidence="7">BD3526</strain>
    </source>
</reference>
<dbReference type="PROSITE" id="PS00356">
    <property type="entry name" value="HTH_LACI_1"/>
    <property type="match status" value="1"/>
</dbReference>
<dbReference type="AlphaFoldDB" id="A0A172ZDJ9"/>
<dbReference type="InterPro" id="IPR028082">
    <property type="entry name" value="Peripla_BP_I"/>
</dbReference>
<dbReference type="PROSITE" id="PS50943">
    <property type="entry name" value="HTH_CROC1"/>
    <property type="match status" value="1"/>
</dbReference>
<protein>
    <submittedName>
        <fullName evidence="6">LacI family transcriptional regulator</fullName>
    </submittedName>
</protein>
<dbReference type="PROSITE" id="PS50932">
    <property type="entry name" value="HTH_LACI_2"/>
    <property type="match status" value="1"/>
</dbReference>
<evidence type="ECO:0000313" key="7">
    <source>
        <dbReference type="Proteomes" id="UP000078148"/>
    </source>
</evidence>
<dbReference type="Gene3D" id="3.40.50.2300">
    <property type="match status" value="2"/>
</dbReference>
<dbReference type="InterPro" id="IPR001387">
    <property type="entry name" value="Cro/C1-type_HTH"/>
</dbReference>
<dbReference type="Pfam" id="PF00356">
    <property type="entry name" value="LacI"/>
    <property type="match status" value="1"/>
</dbReference>
<dbReference type="SUPFAM" id="SSF53822">
    <property type="entry name" value="Periplasmic binding protein-like I"/>
    <property type="match status" value="1"/>
</dbReference>
<feature type="domain" description="HTH lacI-type" evidence="4">
    <location>
        <begin position="4"/>
        <end position="59"/>
    </location>
</feature>
<sequence length="340" mass="38363">MAKVTMADVAREAGVSKSTISQYLNGRYEYMSAATRARIAASIEALDYRPNILARGLKQKRTFTIGVIVANMLHHFSIEICRGIESYCREQGISVILCNTDEDQSREQNDLEMLRSKQVDGVIAFPSGPLTPVYRKLVDEQFPLVFIDRKLEDVPVNRVVVENEQAAYEATLHLIEAGYQRIAMLTAPLSISTRLERVEGYRKAMQEQLPQIEPIVISEDVRQLRQRLGELEQQNDLPEAIIAGNDLVLLEALAFLKERRLRIPQDMALIVFDNIPFAELLTPTLSTIVQPAHEMGREAAAMLLADIEAESRGQEWPPIQEKQFSCRLMIRESSGPAVQE</sequence>
<dbReference type="InterPro" id="IPR010982">
    <property type="entry name" value="Lambda_DNA-bd_dom_sf"/>
</dbReference>
<dbReference type="STRING" id="1616788.AR543_06000"/>